<proteinExistence type="predicted"/>
<protein>
    <recommendedName>
        <fullName evidence="1">Protein kinase domain-containing protein</fullName>
    </recommendedName>
</protein>
<evidence type="ECO:0000313" key="2">
    <source>
        <dbReference type="EMBL" id="KGQ06635.1"/>
    </source>
</evidence>
<name>A0A0A2VKI6_BEABA</name>
<dbReference type="OrthoDB" id="4062651at2759"/>
<sequence length="292" mass="32655">MESPPPLLSPRPHLLAPSLKTEKLALMESEWELYSIKERWGEIDGVHMFLYTSLVYLRNKTEFWTARVPGRYPSREALPPAAAPSCGTLQHVDRTHLFPALDPGIHRCDDVDEAEKAGIFVKRVHVDAYDGSPTLARYVAHEALICQRLRSYPHPNLARFRGCHVAPGGTGAGGEILGLCFDKYAETLAERMRRGAAVDTERCMEQIRAALRHLHGLQLVHNDVVPDNVMFVNDGPGLVLIDFDSCATRGGGLPRKRGPVRPGATRSEFENDDLGLRLIHRALLRYEHDTRS</sequence>
<dbReference type="STRING" id="1245745.A0A0A2VKI6"/>
<dbReference type="HOGENOM" id="CLU_062257_0_0_1"/>
<feature type="domain" description="Protein kinase" evidence="1">
    <location>
        <begin position="75"/>
        <end position="292"/>
    </location>
</feature>
<dbReference type="InterPro" id="IPR000719">
    <property type="entry name" value="Prot_kinase_dom"/>
</dbReference>
<dbReference type="eggNOG" id="ENOG502RZ04">
    <property type="taxonomic scope" value="Eukaryota"/>
</dbReference>
<dbReference type="GO" id="GO:0005524">
    <property type="term" value="F:ATP binding"/>
    <property type="evidence" value="ECO:0007669"/>
    <property type="project" value="InterPro"/>
</dbReference>
<dbReference type="PROSITE" id="PS50011">
    <property type="entry name" value="PROTEIN_KINASE_DOM"/>
    <property type="match status" value="1"/>
</dbReference>
<dbReference type="InterPro" id="IPR011009">
    <property type="entry name" value="Kinase-like_dom_sf"/>
</dbReference>
<gene>
    <name evidence="2" type="ORF">BBAD15_g8052</name>
</gene>
<dbReference type="InterPro" id="IPR002575">
    <property type="entry name" value="Aminoglycoside_PTrfase"/>
</dbReference>
<evidence type="ECO:0000313" key="3">
    <source>
        <dbReference type="Proteomes" id="UP000030106"/>
    </source>
</evidence>
<accession>A0A0A2VKI6</accession>
<dbReference type="EMBL" id="ANFO01000788">
    <property type="protein sequence ID" value="KGQ06635.1"/>
    <property type="molecule type" value="Genomic_DNA"/>
</dbReference>
<dbReference type="Pfam" id="PF01636">
    <property type="entry name" value="APH"/>
    <property type="match status" value="1"/>
</dbReference>
<dbReference type="Proteomes" id="UP000030106">
    <property type="component" value="Unassembled WGS sequence"/>
</dbReference>
<comment type="caution">
    <text evidence="2">The sequence shown here is derived from an EMBL/GenBank/DDBJ whole genome shotgun (WGS) entry which is preliminary data.</text>
</comment>
<organism evidence="2 3">
    <name type="scientific">Beauveria bassiana D1-5</name>
    <dbReference type="NCBI Taxonomy" id="1245745"/>
    <lineage>
        <taxon>Eukaryota</taxon>
        <taxon>Fungi</taxon>
        <taxon>Dikarya</taxon>
        <taxon>Ascomycota</taxon>
        <taxon>Pezizomycotina</taxon>
        <taxon>Sordariomycetes</taxon>
        <taxon>Hypocreomycetidae</taxon>
        <taxon>Hypocreales</taxon>
        <taxon>Cordycipitaceae</taxon>
        <taxon>Beauveria</taxon>
    </lineage>
</organism>
<dbReference type="Gene3D" id="1.10.510.10">
    <property type="entry name" value="Transferase(Phosphotransferase) domain 1"/>
    <property type="match status" value="1"/>
</dbReference>
<dbReference type="SUPFAM" id="SSF56112">
    <property type="entry name" value="Protein kinase-like (PK-like)"/>
    <property type="match status" value="1"/>
</dbReference>
<dbReference type="AlphaFoldDB" id="A0A0A2VKI6"/>
<reference evidence="2 3" key="1">
    <citation type="submission" date="2012-10" db="EMBL/GenBank/DDBJ databases">
        <title>Genome sequencing and analysis of entomopathogenic fungi Beauveria bassiana D1-5.</title>
        <authorList>
            <person name="Li Q."/>
            <person name="Wang L."/>
            <person name="Zhang Z."/>
            <person name="Wang Q."/>
            <person name="Ren J."/>
            <person name="Wang M."/>
            <person name="Xu W."/>
            <person name="Wang J."/>
            <person name="Lu Y."/>
            <person name="Du Q."/>
            <person name="Sun Z."/>
        </authorList>
    </citation>
    <scope>NUCLEOTIDE SEQUENCE [LARGE SCALE GENOMIC DNA]</scope>
    <source>
        <strain evidence="2 3">D1-5</strain>
    </source>
</reference>
<dbReference type="GO" id="GO:0004672">
    <property type="term" value="F:protein kinase activity"/>
    <property type="evidence" value="ECO:0007669"/>
    <property type="project" value="InterPro"/>
</dbReference>
<evidence type="ECO:0000259" key="1">
    <source>
        <dbReference type="PROSITE" id="PS50011"/>
    </source>
</evidence>